<keyword evidence="2 3" id="KW-0802">TPR repeat</keyword>
<protein>
    <submittedName>
        <fullName evidence="6">Tetratricopeptide repeat protein</fullName>
    </submittedName>
</protein>
<keyword evidence="7" id="KW-1185">Reference proteome</keyword>
<feature type="region of interest" description="Disordered" evidence="4">
    <location>
        <begin position="124"/>
        <end position="148"/>
    </location>
</feature>
<sequence>MKTEQTRRTGPIRQVRRAALAAGVGAVLVGGVLLFVPDRSGGPAAPSPEARALAAVGAGAPAALPDLAALVRDREARVRDHPDDDGAWAVLGAAYVERGTGLGDPADYGKAEHALRRSLAVRPEDAGAAGGPGAGAASGADGKAKGAAPGGNPGALAGLGALANARHDYAAAKRWGESLRARRPAEWTAYPVLITAYRGLGDYTAAGKALTKLKDLRSDTPVLTRAAEVYRDRGWREDAEAKATEAVARAASPAEKTQALGTLGELAGQRGEHTEALGRYDAALAVTRDHAPALAGRARALAALGRTDEASRAYQSALSKQPNPEYALELGELYDSMGLDGDARTQYATLRARTGAAQRRGGVNEELVLARFEADHGDPQAAVLRMKSEWREGRRSMAVADALGWALYRAGQEREALPYAKKASEQGVRSALFAYHRGEIERSLGMAGAARRHIEEALRTDPHFSPLLVPRALDALDDLGEPAGGGPAQMDATAPPEAPTRVRKPGAPKASPSPSPKASASASASSGT</sequence>
<accession>A0A345I0N2</accession>
<dbReference type="AlphaFoldDB" id="A0A345I0N2"/>
<dbReference type="Proteomes" id="UP000253868">
    <property type="component" value="Chromosome"/>
</dbReference>
<dbReference type="SUPFAM" id="SSF48452">
    <property type="entry name" value="TPR-like"/>
    <property type="match status" value="2"/>
</dbReference>
<evidence type="ECO:0000313" key="6">
    <source>
        <dbReference type="EMBL" id="AXG82506.1"/>
    </source>
</evidence>
<feature type="compositionally biased region" description="Low complexity" evidence="4">
    <location>
        <begin position="507"/>
        <end position="528"/>
    </location>
</feature>
<evidence type="ECO:0000256" key="5">
    <source>
        <dbReference type="SAM" id="Phobius"/>
    </source>
</evidence>
<dbReference type="EMBL" id="CP031194">
    <property type="protein sequence ID" value="AXG82506.1"/>
    <property type="molecule type" value="Genomic_DNA"/>
</dbReference>
<feature type="region of interest" description="Disordered" evidence="4">
    <location>
        <begin position="478"/>
        <end position="528"/>
    </location>
</feature>
<dbReference type="InterPro" id="IPR019734">
    <property type="entry name" value="TPR_rpt"/>
</dbReference>
<proteinExistence type="predicted"/>
<evidence type="ECO:0000313" key="7">
    <source>
        <dbReference type="Proteomes" id="UP000253868"/>
    </source>
</evidence>
<organism evidence="6 7">
    <name type="scientific">Streptomyces paludis</name>
    <dbReference type="NCBI Taxonomy" id="2282738"/>
    <lineage>
        <taxon>Bacteria</taxon>
        <taxon>Bacillati</taxon>
        <taxon>Actinomycetota</taxon>
        <taxon>Actinomycetes</taxon>
        <taxon>Kitasatosporales</taxon>
        <taxon>Streptomycetaceae</taxon>
        <taxon>Streptomyces</taxon>
    </lineage>
</organism>
<dbReference type="KEGG" id="spad:DVK44_10625"/>
<evidence type="ECO:0000256" key="4">
    <source>
        <dbReference type="SAM" id="MobiDB-lite"/>
    </source>
</evidence>
<dbReference type="SMART" id="SM00028">
    <property type="entry name" value="TPR"/>
    <property type="match status" value="4"/>
</dbReference>
<dbReference type="InterPro" id="IPR011990">
    <property type="entry name" value="TPR-like_helical_dom_sf"/>
</dbReference>
<gene>
    <name evidence="6" type="ORF">DVK44_10625</name>
</gene>
<feature type="compositionally biased region" description="Low complexity" evidence="4">
    <location>
        <begin position="137"/>
        <end position="147"/>
    </location>
</feature>
<evidence type="ECO:0000256" key="1">
    <source>
        <dbReference type="ARBA" id="ARBA00022737"/>
    </source>
</evidence>
<dbReference type="Pfam" id="PF14559">
    <property type="entry name" value="TPR_19"/>
    <property type="match status" value="1"/>
</dbReference>
<evidence type="ECO:0000256" key="3">
    <source>
        <dbReference type="PROSITE-ProRule" id="PRU00339"/>
    </source>
</evidence>
<reference evidence="7" key="1">
    <citation type="submission" date="2018-07" db="EMBL/GenBank/DDBJ databases">
        <authorList>
            <person name="Zhao J."/>
        </authorList>
    </citation>
    <scope>NUCLEOTIDE SEQUENCE [LARGE SCALE GENOMIC DNA]</scope>
    <source>
        <strain evidence="7">GSSD-12</strain>
    </source>
</reference>
<dbReference type="PANTHER" id="PTHR45586:SF14">
    <property type="entry name" value="TETRATRICOPEPTIDE TPR_2 REPEAT PROTEIN"/>
    <property type="match status" value="1"/>
</dbReference>
<dbReference type="InterPro" id="IPR051012">
    <property type="entry name" value="CellSynth/LPSAsmb/PSIAsmb"/>
</dbReference>
<keyword evidence="5" id="KW-0812">Transmembrane</keyword>
<dbReference type="OrthoDB" id="5477158at2"/>
<keyword evidence="5" id="KW-0472">Membrane</keyword>
<dbReference type="PANTHER" id="PTHR45586">
    <property type="entry name" value="TPR REPEAT-CONTAINING PROTEIN PA4667"/>
    <property type="match status" value="1"/>
</dbReference>
<keyword evidence="5" id="KW-1133">Transmembrane helix</keyword>
<feature type="transmembrane region" description="Helical" evidence="5">
    <location>
        <begin position="20"/>
        <end position="37"/>
    </location>
</feature>
<feature type="repeat" description="TPR" evidence="3">
    <location>
        <begin position="291"/>
        <end position="324"/>
    </location>
</feature>
<keyword evidence="1" id="KW-0677">Repeat</keyword>
<dbReference type="Gene3D" id="1.25.40.10">
    <property type="entry name" value="Tetratricopeptide repeat domain"/>
    <property type="match status" value="3"/>
</dbReference>
<name>A0A345I0N2_9ACTN</name>
<dbReference type="PROSITE" id="PS50005">
    <property type="entry name" value="TPR"/>
    <property type="match status" value="1"/>
</dbReference>
<evidence type="ECO:0000256" key="2">
    <source>
        <dbReference type="ARBA" id="ARBA00022803"/>
    </source>
</evidence>